<dbReference type="GO" id="GO:0022857">
    <property type="term" value="F:transmembrane transporter activity"/>
    <property type="evidence" value="ECO:0007669"/>
    <property type="project" value="TreeGrafter"/>
</dbReference>
<feature type="domain" description="ABC3 transporter permease C-terminal" evidence="8">
    <location>
        <begin position="791"/>
        <end position="903"/>
    </location>
</feature>
<dbReference type="GO" id="GO:0005886">
    <property type="term" value="C:plasma membrane"/>
    <property type="evidence" value="ECO:0007669"/>
    <property type="project" value="UniProtKB-SubCell"/>
</dbReference>
<evidence type="ECO:0000313" key="11">
    <source>
        <dbReference type="Proteomes" id="UP001059380"/>
    </source>
</evidence>
<evidence type="ECO:0000256" key="4">
    <source>
        <dbReference type="ARBA" id="ARBA00022989"/>
    </source>
</evidence>
<evidence type="ECO:0000256" key="1">
    <source>
        <dbReference type="ARBA" id="ARBA00004651"/>
    </source>
</evidence>
<dbReference type="InterPro" id="IPR050250">
    <property type="entry name" value="Macrolide_Exporter_MacB"/>
</dbReference>
<keyword evidence="3 7" id="KW-0812">Transmembrane</keyword>
<feature type="transmembrane region" description="Helical" evidence="7">
    <location>
        <begin position="832"/>
        <end position="856"/>
    </location>
</feature>
<feature type="transmembrane region" description="Helical" evidence="7">
    <location>
        <begin position="378"/>
        <end position="400"/>
    </location>
</feature>
<dbReference type="Pfam" id="PF12704">
    <property type="entry name" value="MacB_PCD"/>
    <property type="match status" value="2"/>
</dbReference>
<accession>A0A9J7BU01</accession>
<dbReference type="RefSeq" id="WP_260793909.1">
    <property type="nucleotide sequence ID" value="NZ_CP093313.1"/>
</dbReference>
<feature type="domain" description="ABC3 transporter permease C-terminal" evidence="8">
    <location>
        <begin position="382"/>
        <end position="500"/>
    </location>
</feature>
<evidence type="ECO:0000313" key="10">
    <source>
        <dbReference type="EMBL" id="UWZ84406.1"/>
    </source>
</evidence>
<feature type="domain" description="MacB-like periplasmic core" evidence="9">
    <location>
        <begin position="97"/>
        <end position="327"/>
    </location>
</feature>
<dbReference type="NCBIfam" id="NF038403">
    <property type="entry name" value="perm_prefix_1"/>
    <property type="match status" value="1"/>
</dbReference>
<evidence type="ECO:0000256" key="7">
    <source>
        <dbReference type="SAM" id="Phobius"/>
    </source>
</evidence>
<dbReference type="NCBIfam" id="TIGR03434">
    <property type="entry name" value="ADOP"/>
    <property type="match status" value="1"/>
</dbReference>
<evidence type="ECO:0000256" key="2">
    <source>
        <dbReference type="ARBA" id="ARBA00022475"/>
    </source>
</evidence>
<keyword evidence="11" id="KW-1185">Reference proteome</keyword>
<dbReference type="InterPro" id="IPR003838">
    <property type="entry name" value="ABC3_permease_C"/>
</dbReference>
<dbReference type="Pfam" id="PF02687">
    <property type="entry name" value="FtsX"/>
    <property type="match status" value="2"/>
</dbReference>
<reference evidence="10" key="1">
    <citation type="submission" date="2021-04" db="EMBL/GenBank/DDBJ databases">
        <title>Phylogenetic analysis of Acidobacteriaceae.</title>
        <authorList>
            <person name="Qiu L."/>
            <person name="Zhang Q."/>
        </authorList>
    </citation>
    <scope>NUCLEOTIDE SEQUENCE</scope>
    <source>
        <strain evidence="10">DSM 25168</strain>
    </source>
</reference>
<keyword evidence="2" id="KW-1003">Cell membrane</keyword>
<protein>
    <submittedName>
        <fullName evidence="10">ABC transporter permease</fullName>
    </submittedName>
</protein>
<keyword evidence="5 7" id="KW-0472">Membrane</keyword>
<organism evidence="10 11">
    <name type="scientific">Occallatibacter riparius</name>
    <dbReference type="NCBI Taxonomy" id="1002689"/>
    <lineage>
        <taxon>Bacteria</taxon>
        <taxon>Pseudomonadati</taxon>
        <taxon>Acidobacteriota</taxon>
        <taxon>Terriglobia</taxon>
        <taxon>Terriglobales</taxon>
        <taxon>Acidobacteriaceae</taxon>
        <taxon>Occallatibacter</taxon>
    </lineage>
</organism>
<keyword evidence="4 7" id="KW-1133">Transmembrane helix</keyword>
<feature type="transmembrane region" description="Helical" evidence="7">
    <location>
        <begin position="473"/>
        <end position="497"/>
    </location>
</feature>
<comment type="subcellular location">
    <subcellularLocation>
        <location evidence="1">Cell membrane</location>
        <topology evidence="1">Multi-pass membrane protein</topology>
    </subcellularLocation>
</comment>
<dbReference type="InterPro" id="IPR017800">
    <property type="entry name" value="ADOP"/>
</dbReference>
<dbReference type="InterPro" id="IPR047928">
    <property type="entry name" value="Perm_prefix_1"/>
</dbReference>
<feature type="transmembrane region" description="Helical" evidence="7">
    <location>
        <begin position="431"/>
        <end position="453"/>
    </location>
</feature>
<name>A0A9J7BU01_9BACT</name>
<comment type="similarity">
    <text evidence="6">Belongs to the ABC-4 integral membrane protein family.</text>
</comment>
<dbReference type="PANTHER" id="PTHR30572">
    <property type="entry name" value="MEMBRANE COMPONENT OF TRANSPORTER-RELATED"/>
    <property type="match status" value="1"/>
</dbReference>
<dbReference type="InterPro" id="IPR025857">
    <property type="entry name" value="MacB_PCD"/>
</dbReference>
<feature type="transmembrane region" description="Helical" evidence="7">
    <location>
        <begin position="876"/>
        <end position="896"/>
    </location>
</feature>
<proteinExistence type="inferred from homology"/>
<dbReference type="AlphaFoldDB" id="A0A9J7BU01"/>
<gene>
    <name evidence="10" type="ORF">MOP44_00380</name>
</gene>
<feature type="transmembrane region" description="Helical" evidence="7">
    <location>
        <begin position="518"/>
        <end position="542"/>
    </location>
</feature>
<sequence>MSEPRELWRRVRMLFHRRRFQADLEEEMRLHLELRTQEHAENGLSAEAARRMAYRKFGNPTVIREKSYKAWGWEWLESLVQDVRFALRQLWKTPGFTVTAILTLALGIGANSAIFTLVNAVLLKDLPVVDPQSLVRLGDSDQCCVNRGPEDGNNYSIHSTDTWHRFQKNPEFEELAAMQAGLNALVVRREHSDESAHSVNAEFVSGNYFHMFGLRTAAGRLLQNSDDVQGAPATAVMSYALWERDYERDPSVVGSIFRVNTNPVTIVGIAPEQFYGDRMQSTPPAIYLPIESMSAIRGKDYVDEPEARWLYLIGRVKPGTALAQLQVKLSVQLRQMFATNKFFSGAHRPLIDRVQVPLTPGGAGIQNMQDSYRSNLHLLQWIAGLVLLIACANVANLLLVRGTGRRMEMSLRTALGAARARIVRQLLTESVLLALIGGVSALAVSYIGAELLLKLAFPSSQDLPIHATPSPTVLGFAIALSLVTGVLFGVAPAWISASEQPADVLRSGSRTTTGGISVLQRALVVIQAALSLVLLVGAGVFAQSLSKLEHLDLKLDSTNRYIVHFDPQSAGYTSAQLAVLYPTIEDRFHQIPGMVKVGISTYTPMEMYNDNMNVRIQGKPDPDRSSSYVWVNSEYFDSVGTRVVMGRGFAAQDTTKTAAVAVVNQSFLKACFKPGENPIGTRLGGTNSPGDFEIVGVVQDTTYGSVYWKDHSMFFLRLLQRPAGDKKPTNYVFARAIVLETGQPMDNMETLARQTLTRINPNLSVVKFQTFSSQIGEQFTDARMLSRLMTLFGALALLLAAVGLYGVTAYGVERRTSEIGVRMALGAERGSVVAMVLRGAMLQTVIGLAIGVPVAFYGVALVKSQLYEMKTVNSGALAVAIGTLLATACVAVLIPARRAASVDPARALRQE</sequence>
<evidence type="ECO:0000256" key="6">
    <source>
        <dbReference type="ARBA" id="ARBA00038076"/>
    </source>
</evidence>
<dbReference type="Proteomes" id="UP001059380">
    <property type="component" value="Chromosome"/>
</dbReference>
<dbReference type="KEGG" id="orp:MOP44_00380"/>
<evidence type="ECO:0000259" key="9">
    <source>
        <dbReference type="Pfam" id="PF12704"/>
    </source>
</evidence>
<feature type="transmembrane region" description="Helical" evidence="7">
    <location>
        <begin position="788"/>
        <end position="812"/>
    </location>
</feature>
<evidence type="ECO:0000256" key="5">
    <source>
        <dbReference type="ARBA" id="ARBA00023136"/>
    </source>
</evidence>
<evidence type="ECO:0000256" key="3">
    <source>
        <dbReference type="ARBA" id="ARBA00022692"/>
    </source>
</evidence>
<feature type="domain" description="MacB-like periplasmic core" evidence="9">
    <location>
        <begin position="528"/>
        <end position="705"/>
    </location>
</feature>
<evidence type="ECO:0000259" key="8">
    <source>
        <dbReference type="Pfam" id="PF02687"/>
    </source>
</evidence>
<dbReference type="EMBL" id="CP093313">
    <property type="protein sequence ID" value="UWZ84406.1"/>
    <property type="molecule type" value="Genomic_DNA"/>
</dbReference>
<dbReference type="PANTHER" id="PTHR30572:SF4">
    <property type="entry name" value="ABC TRANSPORTER PERMEASE YTRF"/>
    <property type="match status" value="1"/>
</dbReference>
<feature type="transmembrane region" description="Helical" evidence="7">
    <location>
        <begin position="96"/>
        <end position="123"/>
    </location>
</feature>